<evidence type="ECO:0000313" key="3">
    <source>
        <dbReference type="Proteomes" id="UP000029352"/>
    </source>
</evidence>
<organism evidence="2 3">
    <name type="scientific">Mycobacterium phage Omnicron</name>
    <dbReference type="NCBI Taxonomy" id="1541819"/>
    <lineage>
        <taxon>Viruses</taxon>
        <taxon>Duplodnaviria</taxon>
        <taxon>Heunggongvirae</taxon>
        <taxon>Uroviricota</taxon>
        <taxon>Caudoviricetes</taxon>
        <taxon>Weiservirinae</taxon>
        <taxon>Kratiovirus</taxon>
        <taxon>Kratiovirus omnicron</taxon>
    </lineage>
</organism>
<dbReference type="RefSeq" id="YP_009201672.1">
    <property type="nucleotide sequence ID" value="NC_028832.1"/>
</dbReference>
<dbReference type="GeneID" id="26628757"/>
<proteinExistence type="predicted"/>
<gene>
    <name evidence="2" type="ORF">PBI_OMNICRON_40</name>
</gene>
<protein>
    <recommendedName>
        <fullName evidence="4">Helix-turn-helix DNA binding domain protein</fullName>
    </recommendedName>
</protein>
<feature type="region of interest" description="Disordered" evidence="1">
    <location>
        <begin position="1"/>
        <end position="28"/>
    </location>
</feature>
<reference evidence="2 3" key="1">
    <citation type="submission" date="2014-08" db="EMBL/GenBank/DDBJ databases">
        <authorList>
            <person name="Isern S."/>
            <person name="Ashley B.D."/>
            <person name="Baer T.D."/>
            <person name="Czarnecki K.W."/>
            <person name="Deneweth R.M."/>
            <person name="Gatt S.M."/>
            <person name="Jenkins M."/>
            <person name="Lang J.F."/>
            <person name="Marfizo C.J."/>
            <person name="McMahon C.W."/>
            <person name="Power T.R."/>
            <person name="Rosales K.A."/>
            <person name="Walter R.S."/>
            <person name="Wozny M.J."/>
            <person name="Yori S."/>
            <person name="Michael S.F."/>
            <person name="Anders K.R."/>
            <person name="Braun M.A."/>
            <person name="Delesalle V.A."/>
            <person name="Hughes L.E."/>
            <person name="Ware V.C."/>
            <person name="Bradley K.W."/>
            <person name="Barker L.P."/>
            <person name="Asai D.J."/>
            <person name="Bowman C.A."/>
            <person name="Russell D.A."/>
            <person name="Pope W.H."/>
            <person name="Jacobs-Sera D."/>
            <person name="Hendrix R.W."/>
            <person name="Hatfull G.F."/>
        </authorList>
    </citation>
    <scope>NUCLEOTIDE SEQUENCE [LARGE SCALE GENOMIC DNA]</scope>
</reference>
<evidence type="ECO:0008006" key="4">
    <source>
        <dbReference type="Google" id="ProtNLM"/>
    </source>
</evidence>
<sequence length="146" mass="15702">MTESTMNPAGSGGAVILSPTSEGNDMVRGKRVRLDGRDRTIPGDRVQRYEDTVAALTELYAGPYHAHELKAATESAARYLVGDEDAIRRAGEELAAARQRHEAAAAAARALVRLAAEDGATEVGLAADLGIDRLTVRKYRGKKDRR</sequence>
<dbReference type="EMBL" id="KM363596">
    <property type="protein sequence ID" value="AIM50373.1"/>
    <property type="molecule type" value="Genomic_DNA"/>
</dbReference>
<evidence type="ECO:0000256" key="1">
    <source>
        <dbReference type="SAM" id="MobiDB-lite"/>
    </source>
</evidence>
<name>A0A088FQA3_9CAUD</name>
<accession>A0A088FQA3</accession>
<dbReference type="Proteomes" id="UP000029352">
    <property type="component" value="Segment"/>
</dbReference>
<dbReference type="OrthoDB" id="16038at10239"/>
<keyword evidence="3" id="KW-1185">Reference proteome</keyword>
<dbReference type="KEGG" id="vg:26628757"/>
<evidence type="ECO:0000313" key="2">
    <source>
        <dbReference type="EMBL" id="AIM50373.1"/>
    </source>
</evidence>